<dbReference type="InterPro" id="IPR010540">
    <property type="entry name" value="CmpB_TMEM229"/>
</dbReference>
<feature type="transmembrane region" description="Helical" evidence="1">
    <location>
        <begin position="106"/>
        <end position="128"/>
    </location>
</feature>
<gene>
    <name evidence="2" type="ORF">IAB00_00870</name>
</gene>
<sequence>MQETENTYWQLAESRGFSLLLLGLFGALGYGLLEIFWRGYTHWSMMLAGALCIFAIDYLDRNAGGLGDWSKALLGGLIITTVELNFGIVFNFWVKEAVWDYSALPFNFLGQICLYYALLWVVIARLLLQLVRWLRRGL</sequence>
<dbReference type="Proteomes" id="UP000824124">
    <property type="component" value="Unassembled WGS sequence"/>
</dbReference>
<dbReference type="AlphaFoldDB" id="A0A9D1KX80"/>
<dbReference type="EMBL" id="DVMH01000005">
    <property type="protein sequence ID" value="HIU09797.1"/>
    <property type="molecule type" value="Genomic_DNA"/>
</dbReference>
<accession>A0A9D1KX80</accession>
<evidence type="ECO:0000313" key="3">
    <source>
        <dbReference type="Proteomes" id="UP000824124"/>
    </source>
</evidence>
<keyword evidence="1" id="KW-0472">Membrane</keyword>
<reference evidence="2" key="2">
    <citation type="journal article" date="2021" name="PeerJ">
        <title>Extensive microbial diversity within the chicken gut microbiome revealed by metagenomics and culture.</title>
        <authorList>
            <person name="Gilroy R."/>
            <person name="Ravi A."/>
            <person name="Getino M."/>
            <person name="Pursley I."/>
            <person name="Horton D.L."/>
            <person name="Alikhan N.F."/>
            <person name="Baker D."/>
            <person name="Gharbi K."/>
            <person name="Hall N."/>
            <person name="Watson M."/>
            <person name="Adriaenssens E.M."/>
            <person name="Foster-Nyarko E."/>
            <person name="Jarju S."/>
            <person name="Secka A."/>
            <person name="Antonio M."/>
            <person name="Oren A."/>
            <person name="Chaudhuri R.R."/>
            <person name="La Ragione R."/>
            <person name="Hildebrand F."/>
            <person name="Pallen M.J."/>
        </authorList>
    </citation>
    <scope>NUCLEOTIDE SEQUENCE</scope>
    <source>
        <strain evidence="2">2830</strain>
    </source>
</reference>
<keyword evidence="1" id="KW-0812">Transmembrane</keyword>
<evidence type="ECO:0000313" key="2">
    <source>
        <dbReference type="EMBL" id="HIU09797.1"/>
    </source>
</evidence>
<feature type="transmembrane region" description="Helical" evidence="1">
    <location>
        <begin position="43"/>
        <end position="60"/>
    </location>
</feature>
<keyword evidence="1" id="KW-1133">Transmembrane helix</keyword>
<dbReference type="Pfam" id="PF06541">
    <property type="entry name" value="ABC_trans_CmpB"/>
    <property type="match status" value="1"/>
</dbReference>
<organism evidence="2 3">
    <name type="scientific">Candidatus Avidehalobacter gallistercoris</name>
    <dbReference type="NCBI Taxonomy" id="2840694"/>
    <lineage>
        <taxon>Bacteria</taxon>
        <taxon>Bacillati</taxon>
        <taxon>Bacillota</taxon>
        <taxon>Clostridia</taxon>
        <taxon>Eubacteriales</taxon>
        <taxon>Peptococcaceae</taxon>
        <taxon>Peptococcaceae incertae sedis</taxon>
        <taxon>Candidatus Avidehalobacter</taxon>
    </lineage>
</organism>
<comment type="caution">
    <text evidence="2">The sequence shown here is derived from an EMBL/GenBank/DDBJ whole genome shotgun (WGS) entry which is preliminary data.</text>
</comment>
<protein>
    <submittedName>
        <fullName evidence="2">Uncharacterized protein</fullName>
    </submittedName>
</protein>
<reference evidence="2" key="1">
    <citation type="submission" date="2020-10" db="EMBL/GenBank/DDBJ databases">
        <authorList>
            <person name="Gilroy R."/>
        </authorList>
    </citation>
    <scope>NUCLEOTIDE SEQUENCE</scope>
    <source>
        <strain evidence="2">2830</strain>
    </source>
</reference>
<feature type="transmembrane region" description="Helical" evidence="1">
    <location>
        <begin position="72"/>
        <end position="94"/>
    </location>
</feature>
<proteinExistence type="predicted"/>
<feature type="transmembrane region" description="Helical" evidence="1">
    <location>
        <begin position="17"/>
        <end position="37"/>
    </location>
</feature>
<evidence type="ECO:0000256" key="1">
    <source>
        <dbReference type="SAM" id="Phobius"/>
    </source>
</evidence>
<name>A0A9D1KX80_9FIRM</name>